<dbReference type="InterPro" id="IPR000653">
    <property type="entry name" value="DegT/StrS_aminotransferase"/>
</dbReference>
<dbReference type="NCBIfam" id="TIGR03588">
    <property type="entry name" value="PseC"/>
    <property type="match status" value="1"/>
</dbReference>
<evidence type="ECO:0000256" key="4">
    <source>
        <dbReference type="PIRSR" id="PIRSR000390-2"/>
    </source>
</evidence>
<evidence type="ECO:0000256" key="1">
    <source>
        <dbReference type="ARBA" id="ARBA00037999"/>
    </source>
</evidence>
<reference evidence="6 7" key="1">
    <citation type="journal article" date="2014" name="Genome Announc.">
        <title>Draft genome sequences of six enterohepatic helicobacter species isolated from humans and one from rhesus macaques.</title>
        <authorList>
            <person name="Shen Z."/>
            <person name="Sheh A."/>
            <person name="Young S.K."/>
            <person name="Abouelliel A."/>
            <person name="Ward D.V."/>
            <person name="Earl A.M."/>
            <person name="Fox J.G."/>
        </authorList>
    </citation>
    <scope>NUCLEOTIDE SEQUENCE [LARGE SCALE GENOMIC DNA]</scope>
    <source>
        <strain evidence="6 7">MIT 99-5501</strain>
    </source>
</reference>
<dbReference type="PATRIC" id="fig|1357400.3.peg.1867"/>
<accession>V8C9A3</accession>
<sequence length="407" mass="45637">MPNQKTNIFLPYSTQLIDKRDIKRVKSALKSPLLTQGELCEEFEGKIAKYIGAKYALCFNSATSALYCAYRCAFKQGQSVITTPNSFVATANMLLACGCKPIFADILDDGNISVESIKSLLTTKIKNTTDNNAKAQNIAGIVSVDFAGKSVEAKSIKSIAKAHNLAFVSDSSHAFGGELDGRKIGTFADVSIFSFHAIKPITTAEGGAIITNDKSIYERAKLLRSHGLSKISLWDSEVQDFGFNFRLNELQAALGLSQLEKIDEFLDKREKIAKIYDEAFYENPKFAKEYFTPTHAQNPPNIKSTNHLYPILLSNKLIPHKEAIFRALQARGLGVQVHYKPIFDYELFRDCVRDGQTKQHQAKSQARHKARQWYEAEISIPLHQAMSKKDIKYCIKSVLEVFRNAYR</sequence>
<keyword evidence="6" id="KW-0032">Aminotransferase</keyword>
<dbReference type="SUPFAM" id="SSF53383">
    <property type="entry name" value="PLP-dependent transferases"/>
    <property type="match status" value="1"/>
</dbReference>
<dbReference type="InterPro" id="IPR015422">
    <property type="entry name" value="PyrdxlP-dep_Trfase_small"/>
</dbReference>
<feature type="active site" description="Proton acceptor" evidence="3">
    <location>
        <position position="199"/>
    </location>
</feature>
<proteinExistence type="inferred from homology"/>
<keyword evidence="7" id="KW-1185">Reference proteome</keyword>
<dbReference type="PANTHER" id="PTHR30244:SF34">
    <property type="entry name" value="DTDP-4-AMINO-4,6-DIDEOXYGALACTOSE TRANSAMINASE"/>
    <property type="match status" value="1"/>
</dbReference>
<dbReference type="EC" id="2.6.1.92" evidence="2"/>
<dbReference type="eggNOG" id="COG0399">
    <property type="taxonomic scope" value="Bacteria"/>
</dbReference>
<feature type="modified residue" description="N6-(pyridoxal phosphate)lysine" evidence="4">
    <location>
        <position position="199"/>
    </location>
</feature>
<dbReference type="GO" id="GO:0000271">
    <property type="term" value="P:polysaccharide biosynthetic process"/>
    <property type="evidence" value="ECO:0007669"/>
    <property type="project" value="TreeGrafter"/>
</dbReference>
<dbReference type="InterPro" id="IPR020026">
    <property type="entry name" value="PseC"/>
</dbReference>
<dbReference type="EMBL" id="AZJI01000005">
    <property type="protein sequence ID" value="ETD23590.1"/>
    <property type="molecule type" value="Genomic_DNA"/>
</dbReference>
<keyword evidence="4 5" id="KW-0663">Pyridoxal phosphate</keyword>
<dbReference type="InterPro" id="IPR015424">
    <property type="entry name" value="PyrdxlP-dep_Trfase"/>
</dbReference>
<evidence type="ECO:0000256" key="5">
    <source>
        <dbReference type="RuleBase" id="RU004508"/>
    </source>
</evidence>
<evidence type="ECO:0000313" key="7">
    <source>
        <dbReference type="Proteomes" id="UP000018731"/>
    </source>
</evidence>
<dbReference type="Gene3D" id="3.40.640.10">
    <property type="entry name" value="Type I PLP-dependent aspartate aminotransferase-like (Major domain)"/>
    <property type="match status" value="1"/>
</dbReference>
<dbReference type="STRING" id="1357400.HMPREF2086_01395"/>
<dbReference type="PIRSF" id="PIRSF000390">
    <property type="entry name" value="PLP_StrS"/>
    <property type="match status" value="1"/>
</dbReference>
<dbReference type="GO" id="GO:0008483">
    <property type="term" value="F:transaminase activity"/>
    <property type="evidence" value="ECO:0007669"/>
    <property type="project" value="UniProtKB-KW"/>
</dbReference>
<dbReference type="InterPro" id="IPR015421">
    <property type="entry name" value="PyrdxlP-dep_Trfase_major"/>
</dbReference>
<evidence type="ECO:0000313" key="6">
    <source>
        <dbReference type="EMBL" id="ETD23590.1"/>
    </source>
</evidence>
<evidence type="ECO:0000256" key="2">
    <source>
        <dbReference type="NCBIfam" id="TIGR03588"/>
    </source>
</evidence>
<dbReference type="AlphaFoldDB" id="V8C9A3"/>
<organism evidence="6 7">
    <name type="scientific">Helicobacter macacae MIT 99-5501</name>
    <dbReference type="NCBI Taxonomy" id="1357400"/>
    <lineage>
        <taxon>Bacteria</taxon>
        <taxon>Pseudomonadati</taxon>
        <taxon>Campylobacterota</taxon>
        <taxon>Epsilonproteobacteria</taxon>
        <taxon>Campylobacterales</taxon>
        <taxon>Helicobacteraceae</taxon>
        <taxon>Helicobacter</taxon>
    </lineage>
</organism>
<dbReference type="RefSeq" id="WP_023928137.1">
    <property type="nucleotide sequence ID" value="NZ_KI669454.1"/>
</dbReference>
<dbReference type="CDD" id="cd00616">
    <property type="entry name" value="AHBA_syn"/>
    <property type="match status" value="1"/>
</dbReference>
<comment type="caution">
    <text evidence="6">The sequence shown here is derived from an EMBL/GenBank/DDBJ whole genome shotgun (WGS) entry which is preliminary data.</text>
</comment>
<protein>
    <recommendedName>
        <fullName evidence="2">UDP-4-amino-4,6-dideoxy-N-acetyl-beta-L-altrosamine transaminase</fullName>
        <ecNumber evidence="2">2.6.1.92</ecNumber>
    </recommendedName>
</protein>
<dbReference type="PANTHER" id="PTHR30244">
    <property type="entry name" value="TRANSAMINASE"/>
    <property type="match status" value="1"/>
</dbReference>
<dbReference type="Gene3D" id="3.90.1150.10">
    <property type="entry name" value="Aspartate Aminotransferase, domain 1"/>
    <property type="match status" value="1"/>
</dbReference>
<keyword evidence="6" id="KW-0808">Transferase</keyword>
<gene>
    <name evidence="6" type="ORF">HMPREF2086_01395</name>
</gene>
<dbReference type="Pfam" id="PF01041">
    <property type="entry name" value="DegT_DnrJ_EryC1"/>
    <property type="match status" value="1"/>
</dbReference>
<dbReference type="GO" id="GO:0030170">
    <property type="term" value="F:pyridoxal phosphate binding"/>
    <property type="evidence" value="ECO:0007669"/>
    <property type="project" value="TreeGrafter"/>
</dbReference>
<dbReference type="Proteomes" id="UP000018731">
    <property type="component" value="Unassembled WGS sequence"/>
</dbReference>
<dbReference type="OrthoDB" id="5342089at2"/>
<evidence type="ECO:0000256" key="3">
    <source>
        <dbReference type="PIRSR" id="PIRSR000390-1"/>
    </source>
</evidence>
<name>V8C9A3_9HELI</name>
<comment type="similarity">
    <text evidence="1 5">Belongs to the DegT/DnrJ/EryC1 family.</text>
</comment>
<dbReference type="HOGENOM" id="CLU_033332_0_3_7"/>